<dbReference type="Proteomes" id="UP000009286">
    <property type="component" value="Chromosome"/>
</dbReference>
<proteinExistence type="predicted"/>
<dbReference type="EMBL" id="CP002382">
    <property type="protein sequence ID" value="AEP09827.1"/>
    <property type="molecule type" value="Genomic_DNA"/>
</dbReference>
<evidence type="ECO:0000313" key="1">
    <source>
        <dbReference type="EMBL" id="AEP09827.1"/>
    </source>
</evidence>
<dbReference type="OrthoDB" id="6015145at2"/>
<dbReference type="KEGG" id="mai:MICA_1509"/>
<evidence type="ECO:0000313" key="2">
    <source>
        <dbReference type="Proteomes" id="UP000009286"/>
    </source>
</evidence>
<protein>
    <submittedName>
        <fullName evidence="1">Uncharacterized protein</fullName>
    </submittedName>
</protein>
<organism evidence="1 2">
    <name type="scientific">Micavibrio aeruginosavorus (strain ARL-13)</name>
    <dbReference type="NCBI Taxonomy" id="856793"/>
    <lineage>
        <taxon>Bacteria</taxon>
        <taxon>Pseudomonadati</taxon>
        <taxon>Bdellovibrionota</taxon>
        <taxon>Bdellovibrionia</taxon>
        <taxon>Bdellovibrionales</taxon>
        <taxon>Pseudobdellovibrionaceae</taxon>
        <taxon>Micavibrio</taxon>
    </lineage>
</organism>
<accession>G2KNH9</accession>
<dbReference type="HOGENOM" id="CLU_1382721_0_0_5"/>
<sequence length="195" mass="21880">MGTFQDVHAFLDHLLVRPVFVTEAAPIRTTPRRVNLAFNGAAWNTHNFLQDQTNCYAYALNCPEAGWAIPGQLASHKRNVPANMRVSARTIHNRLMKDGLIVINEQQALSGKFHAIAVVIAPNLDCHFYRRDMDGTWSDKGGRDAAARNPTITVPSRDALGQKYLKFGGYYAVPPHGIQYRPRLRIPEPLLQFFG</sequence>
<keyword evidence="2" id="KW-1185">Reference proteome</keyword>
<gene>
    <name evidence="1" type="ordered locus">MICA_1509</name>
</gene>
<dbReference type="AlphaFoldDB" id="G2KNH9"/>
<dbReference type="STRING" id="856793.MICA_1509"/>
<name>G2KNH9_MICAA</name>
<reference evidence="1 2" key="1">
    <citation type="journal article" date="2011" name="BMC Genomics">
        <title>Genomic insights into an obligate epibiotic bacterial predator: Micavibrio aeruginosavorus ARL-13.</title>
        <authorList>
            <person name="Wang Z."/>
            <person name="Kadouri D."/>
            <person name="Wu M."/>
        </authorList>
    </citation>
    <scope>NUCLEOTIDE SEQUENCE [LARGE SCALE GENOMIC DNA]</scope>
    <source>
        <strain evidence="1 2">ARL-13</strain>
    </source>
</reference>